<dbReference type="Pfam" id="PF03781">
    <property type="entry name" value="FGE-sulfatase"/>
    <property type="match status" value="1"/>
</dbReference>
<proteinExistence type="predicted"/>
<protein>
    <recommendedName>
        <fullName evidence="1">Sulfatase-modifying factor enzyme-like domain-containing protein</fullName>
    </recommendedName>
</protein>
<comment type="caution">
    <text evidence="2">The sequence shown here is derived from an EMBL/GenBank/DDBJ whole genome shotgun (WGS) entry which is preliminary data.</text>
</comment>
<accession>A0A1F7F7U6</accession>
<dbReference type="EMBL" id="MFYX01000105">
    <property type="protein sequence ID" value="OGK02576.1"/>
    <property type="molecule type" value="Genomic_DNA"/>
</dbReference>
<evidence type="ECO:0000313" key="3">
    <source>
        <dbReference type="Proteomes" id="UP000179243"/>
    </source>
</evidence>
<name>A0A1F7F7U6_UNCRA</name>
<evidence type="ECO:0000259" key="1">
    <source>
        <dbReference type="Pfam" id="PF03781"/>
    </source>
</evidence>
<dbReference type="AlphaFoldDB" id="A0A1F7F7U6"/>
<evidence type="ECO:0000313" key="2">
    <source>
        <dbReference type="EMBL" id="OGK02576.1"/>
    </source>
</evidence>
<gene>
    <name evidence="2" type="ORF">A2519_12230</name>
</gene>
<dbReference type="InterPro" id="IPR016187">
    <property type="entry name" value="CTDL_fold"/>
</dbReference>
<dbReference type="PANTHER" id="PTHR23150:SF19">
    <property type="entry name" value="FORMYLGLYCINE-GENERATING ENZYME"/>
    <property type="match status" value="1"/>
</dbReference>
<dbReference type="Proteomes" id="UP000179243">
    <property type="component" value="Unassembled WGS sequence"/>
</dbReference>
<dbReference type="InterPro" id="IPR051043">
    <property type="entry name" value="Sulfatase_Mod_Factor_Kinase"/>
</dbReference>
<dbReference type="InterPro" id="IPR005532">
    <property type="entry name" value="SUMF_dom"/>
</dbReference>
<dbReference type="Gene3D" id="3.90.1580.10">
    <property type="entry name" value="paralog of FGE (formylglycine-generating enzyme)"/>
    <property type="match status" value="1"/>
</dbReference>
<dbReference type="GO" id="GO:0120147">
    <property type="term" value="F:formylglycine-generating oxidase activity"/>
    <property type="evidence" value="ECO:0007669"/>
    <property type="project" value="TreeGrafter"/>
</dbReference>
<dbReference type="InterPro" id="IPR042095">
    <property type="entry name" value="SUMF_sf"/>
</dbReference>
<feature type="domain" description="Sulfatase-modifying factor enzyme-like" evidence="1">
    <location>
        <begin position="149"/>
        <end position="297"/>
    </location>
</feature>
<sequence length="308" mass="34871">MIICGLLAGGAAASQPPEISNVKAEQRRLQEVVDIYFDVIDPDSRIVHVTFLGSSDNGVSWNIPIVSVEGDTGIITTGRKKHVLWRVGKDWPNQYSTAFRVKVQARDRICPPTGDEGMAYIPEGTYMVNGKEVRLREFCIDKWEYPNIRGAYPEVFVTYDEAVDSCRALGKILCSEAQWEAACAGLRRSVYPYGRDYSVTKCNTMGDSINLIGDDITCISQYAVYDLSGNVFEWVADWYEEDAFAEKKNDEEKKRVASIRYRSMRGGNYHLGEVYSSCSHRQWELPGNANGNTGFRCCFNFDAYFKRR</sequence>
<organism evidence="2 3">
    <name type="scientific">Candidatus Raymondbacteria bacterium RIFOXYD12_FULL_49_13</name>
    <dbReference type="NCBI Taxonomy" id="1817890"/>
    <lineage>
        <taxon>Bacteria</taxon>
        <taxon>Raymondiibacteriota</taxon>
    </lineage>
</organism>
<dbReference type="SUPFAM" id="SSF56436">
    <property type="entry name" value="C-type lectin-like"/>
    <property type="match status" value="1"/>
</dbReference>
<dbReference type="PANTHER" id="PTHR23150">
    <property type="entry name" value="SULFATASE MODIFYING FACTOR 1, 2"/>
    <property type="match status" value="1"/>
</dbReference>
<reference evidence="2 3" key="1">
    <citation type="journal article" date="2016" name="Nat. Commun.">
        <title>Thousands of microbial genomes shed light on interconnected biogeochemical processes in an aquifer system.</title>
        <authorList>
            <person name="Anantharaman K."/>
            <person name="Brown C.T."/>
            <person name="Hug L.A."/>
            <person name="Sharon I."/>
            <person name="Castelle C.J."/>
            <person name="Probst A.J."/>
            <person name="Thomas B.C."/>
            <person name="Singh A."/>
            <person name="Wilkins M.J."/>
            <person name="Karaoz U."/>
            <person name="Brodie E.L."/>
            <person name="Williams K.H."/>
            <person name="Hubbard S.S."/>
            <person name="Banfield J.F."/>
        </authorList>
    </citation>
    <scope>NUCLEOTIDE SEQUENCE [LARGE SCALE GENOMIC DNA]</scope>
</reference>